<dbReference type="InterPro" id="IPR016049">
    <property type="entry name" value="RNA_pol_Rpc34-like"/>
</dbReference>
<dbReference type="AlphaFoldDB" id="A0A0S4THG1"/>
<evidence type="ECO:0000256" key="4">
    <source>
        <dbReference type="ARBA" id="ARBA00023163"/>
    </source>
</evidence>
<dbReference type="VEuPathDB" id="CryptoDB:ChTU502y2012_382g0060"/>
<dbReference type="SUPFAM" id="SSF46785">
    <property type="entry name" value="Winged helix' DNA-binding domain"/>
    <property type="match status" value="1"/>
</dbReference>
<organism evidence="7">
    <name type="scientific">Cryptosporidium hominis</name>
    <dbReference type="NCBI Taxonomy" id="237895"/>
    <lineage>
        <taxon>Eukaryota</taxon>
        <taxon>Sar</taxon>
        <taxon>Alveolata</taxon>
        <taxon>Apicomplexa</taxon>
        <taxon>Conoidasida</taxon>
        <taxon>Coccidia</taxon>
        <taxon>Eucoccidiorida</taxon>
        <taxon>Eimeriorina</taxon>
        <taxon>Cryptosporidiidae</taxon>
        <taxon>Cryptosporidium</taxon>
    </lineage>
</organism>
<comment type="subcellular location">
    <subcellularLocation>
        <location evidence="1 6">Nucleus</location>
    </subcellularLocation>
</comment>
<dbReference type="GO" id="GO:0006383">
    <property type="term" value="P:transcription by RNA polymerase III"/>
    <property type="evidence" value="ECO:0007669"/>
    <property type="project" value="UniProtKB-UniRule"/>
</dbReference>
<evidence type="ECO:0000313" key="9">
    <source>
        <dbReference type="Proteomes" id="UP001429100"/>
    </source>
</evidence>
<dbReference type="InterPro" id="IPR007832">
    <property type="entry name" value="RNA_pol_Rpc34"/>
</dbReference>
<dbReference type="VEuPathDB" id="CryptoDB:CHUDEA6_4580"/>
<protein>
    <recommendedName>
        <fullName evidence="6">DNA-directed RNA polymerase III subunit RPC6</fullName>
        <shortName evidence="6">RNA polymerase III subunit C6</shortName>
    </recommendedName>
</protein>
<dbReference type="VEuPathDB" id="CryptoDB:GY17_00000479"/>
<keyword evidence="4 6" id="KW-0804">Transcription</keyword>
<keyword evidence="9" id="KW-1185">Reference proteome</keyword>
<evidence type="ECO:0000256" key="1">
    <source>
        <dbReference type="ARBA" id="ARBA00004123"/>
    </source>
</evidence>
<evidence type="ECO:0000256" key="3">
    <source>
        <dbReference type="ARBA" id="ARBA00022478"/>
    </source>
</evidence>
<dbReference type="VEuPathDB" id="CryptoDB:Chro.60525"/>
<proteinExistence type="inferred from homology"/>
<keyword evidence="5 6" id="KW-0539">Nucleus</keyword>
<dbReference type="Gene3D" id="1.10.10.10">
    <property type="entry name" value="Winged helix-like DNA-binding domain superfamily/Winged helix DNA-binding domain"/>
    <property type="match status" value="1"/>
</dbReference>
<dbReference type="Proteomes" id="UP000199752">
    <property type="component" value="Chromosome 6"/>
</dbReference>
<evidence type="ECO:0000256" key="5">
    <source>
        <dbReference type="ARBA" id="ARBA00023242"/>
    </source>
</evidence>
<gene>
    <name evidence="7" type="ORF">CHUDEA6_4580</name>
    <name evidence="8" type="ORF">GY17_00000479</name>
</gene>
<reference evidence="8 9" key="3">
    <citation type="submission" date="2017-10" db="EMBL/GenBank/DDBJ databases">
        <title>Consistent, comparative and evidence-based genome annotation and re-annotation for the closely-related species, Cryptosporidium parvum, C. hominis and C. tyzzeri.</title>
        <authorList>
            <person name="Baptista R.P."/>
            <person name="Li Y."/>
            <person name="Sateriale A."/>
            <person name="Striepen B."/>
            <person name="Kissinger J.C."/>
        </authorList>
    </citation>
    <scope>NUCLEOTIDE SEQUENCE [LARGE SCALE GENOMIC DNA]</scope>
    <source>
        <strain evidence="8">30976</strain>
    </source>
</reference>
<dbReference type="EMBL" id="LN877952">
    <property type="protein sequence ID" value="CUV06884.1"/>
    <property type="molecule type" value="Genomic_DNA"/>
</dbReference>
<dbReference type="PANTHER" id="PTHR12780">
    <property type="entry name" value="RNA POLYMERASE III DNA DIRECTED , 39KD SUBUNIT-RELATED"/>
    <property type="match status" value="1"/>
</dbReference>
<reference evidence="7" key="2">
    <citation type="submission" date="2015-08" db="EMBL/GenBank/DDBJ databases">
        <authorList>
            <person name="Babu N.S."/>
            <person name="Beckwith C.J."/>
            <person name="Beseler K.G."/>
            <person name="Brison A."/>
            <person name="Carone J.V."/>
            <person name="Caskin T.P."/>
            <person name="Diamond M."/>
            <person name="Durham M.E."/>
            <person name="Foxe J.M."/>
            <person name="Go M."/>
            <person name="Henderson B.A."/>
            <person name="Jones I.B."/>
            <person name="McGettigan J.A."/>
            <person name="Micheletti S.J."/>
            <person name="Nasrallah M.E."/>
            <person name="Ortiz D."/>
            <person name="Piller C.R."/>
            <person name="Privatt S.R."/>
            <person name="Schneider S.L."/>
            <person name="Sharp S."/>
            <person name="Smith T.C."/>
            <person name="Stanton J.D."/>
            <person name="Ullery H.E."/>
            <person name="Wilson R.J."/>
            <person name="Serrano M.G."/>
            <person name="Buck G."/>
            <person name="Lee V."/>
            <person name="Wang Y."/>
            <person name="Carvalho R."/>
            <person name="Voegtly L."/>
            <person name="Shi R."/>
            <person name="Duckworth R."/>
            <person name="Johnson A."/>
            <person name="Loviza R."/>
            <person name="Walstead R."/>
            <person name="Shah Z."/>
            <person name="Kiflezghi M."/>
            <person name="Wade K."/>
            <person name="Ball S.L."/>
            <person name="Bradley K.W."/>
            <person name="Asai D.J."/>
            <person name="Bowman C.A."/>
            <person name="Russell D.A."/>
            <person name="Pope W.H."/>
            <person name="Jacobs-Sera D."/>
            <person name="Hendrix R.W."/>
            <person name="Hatfull G.F."/>
        </authorList>
    </citation>
    <scope>NUCLEOTIDE SEQUENCE [LARGE SCALE GENOMIC DNA]</scope>
</reference>
<sequence>MSQPGGAGGSKTQITAAILQEAYIHGCQNNNELSPDSLKSLGWDNSIIVRVLNIFTEKRLCSVKKNRPSGLLSSVNNKVVFQLRTEEVACKLNKLSNEEYIVFCSIEDAGNQGIWTADIRKNTGLQTHVVQRAVKLLCNDWNLIRPVKSIHVKNRKVYILASLEPSKELSGGTFYENGEFDMAFVDSIKEKIISFIDSKRKCTLQEILEFINYDMNMDSSSARKNISLSDLQSVINMLIVELKIICVKGGNSNSNENFFMCLKWPESLSVTPEAEDVPCLACPVFETCSWSFESQILPCPQLCKYIDYSLKNCKPLSPE</sequence>
<comment type="similarity">
    <text evidence="2 6">Belongs to the eukaryotic RPC34/RPC39 RNA polymerase subunit family.</text>
</comment>
<evidence type="ECO:0000313" key="7">
    <source>
        <dbReference type="EMBL" id="CUV06884.1"/>
    </source>
</evidence>
<reference evidence="8 9" key="1">
    <citation type="submission" date="2014-11" db="EMBL/GenBank/DDBJ databases">
        <title>Comparative genomic analysis of Cryptosporidium hominis reveals occurrence of genetic recombination in virulent subtypes.</title>
        <authorList>
            <person name="Guo Y."/>
            <person name="Tang K."/>
            <person name="Frace M."/>
            <person name="Li N."/>
            <person name="Roellig D.M."/>
            <person name="Sammons S."/>
            <person name="Knipe K."/>
            <person name="Rowe L."/>
            <person name="Feng Y."/>
            <person name="Xiao L."/>
        </authorList>
    </citation>
    <scope>NUCLEOTIDE SEQUENCE [LARGE SCALE GENOMIC DNA]</scope>
    <source>
        <strain evidence="8">30976</strain>
    </source>
</reference>
<comment type="function">
    <text evidence="6">DNA-dependent RNA polymerase catalyzes the transcription of DNA into RNA using the four ribonucleoside triphosphates as substrates. Specific peripheric component of RNA polymerase III which synthesizes small RNAs, such as 5S rRNA and tRNAs.</text>
</comment>
<dbReference type="EMBL" id="JTAI01000007">
    <property type="protein sequence ID" value="PPS97506.1"/>
    <property type="molecule type" value="Genomic_DNA"/>
</dbReference>
<name>A0A0S4THG1_CRYHO</name>
<dbReference type="InterPro" id="IPR036390">
    <property type="entry name" value="WH_DNA-bd_sf"/>
</dbReference>
<dbReference type="InterPro" id="IPR036388">
    <property type="entry name" value="WH-like_DNA-bd_sf"/>
</dbReference>
<dbReference type="Pfam" id="PF05158">
    <property type="entry name" value="RNA_pol_Rpc34"/>
    <property type="match status" value="1"/>
</dbReference>
<dbReference type="OrthoDB" id="613763at2759"/>
<dbReference type="GO" id="GO:0005666">
    <property type="term" value="C:RNA polymerase III complex"/>
    <property type="evidence" value="ECO:0007669"/>
    <property type="project" value="UniProtKB-UniRule"/>
</dbReference>
<evidence type="ECO:0000256" key="2">
    <source>
        <dbReference type="ARBA" id="ARBA00011038"/>
    </source>
</evidence>
<evidence type="ECO:0000256" key="6">
    <source>
        <dbReference type="PIRNR" id="PIRNR028763"/>
    </source>
</evidence>
<dbReference type="PIRSF" id="PIRSF028763">
    <property type="entry name" value="RNA_pol_Rpc34"/>
    <property type="match status" value="1"/>
</dbReference>
<accession>A0A0S4THG1</accession>
<keyword evidence="3 6" id="KW-0240">DNA-directed RNA polymerase</keyword>
<evidence type="ECO:0000313" key="8">
    <source>
        <dbReference type="EMBL" id="PPS97506.1"/>
    </source>
</evidence>
<dbReference type="Proteomes" id="UP001429100">
    <property type="component" value="Unassembled WGS sequence"/>
</dbReference>